<organism evidence="2 3">
    <name type="scientific">Cohnella kolymensis</name>
    <dbReference type="NCBI Taxonomy" id="1590652"/>
    <lineage>
        <taxon>Bacteria</taxon>
        <taxon>Bacillati</taxon>
        <taxon>Bacillota</taxon>
        <taxon>Bacilli</taxon>
        <taxon>Bacillales</taxon>
        <taxon>Paenibacillaceae</taxon>
        <taxon>Cohnella</taxon>
    </lineage>
</organism>
<feature type="signal peptide" evidence="1">
    <location>
        <begin position="1"/>
        <end position="23"/>
    </location>
</feature>
<accession>A0ABR5A0X3</accession>
<gene>
    <name evidence="2" type="ORF">SD71_16675</name>
</gene>
<keyword evidence="3" id="KW-1185">Reference proteome</keyword>
<evidence type="ECO:0000313" key="2">
    <source>
        <dbReference type="EMBL" id="KIL34708.1"/>
    </source>
</evidence>
<reference evidence="2 3" key="1">
    <citation type="submission" date="2014-12" db="EMBL/GenBank/DDBJ databases">
        <title>Draft genome sequence of Cohnella kolymensis strain B-2846.</title>
        <authorList>
            <person name="Karlyshev A.V."/>
            <person name="Kudryashova E.B."/>
        </authorList>
    </citation>
    <scope>NUCLEOTIDE SEQUENCE [LARGE SCALE GENOMIC DNA]</scope>
    <source>
        <strain evidence="2 3">VKM B-2846</strain>
    </source>
</reference>
<dbReference type="Proteomes" id="UP000054526">
    <property type="component" value="Unassembled WGS sequence"/>
</dbReference>
<comment type="caution">
    <text evidence="2">The sequence shown here is derived from an EMBL/GenBank/DDBJ whole genome shotgun (WGS) entry which is preliminary data.</text>
</comment>
<dbReference type="RefSeq" id="WP_041065666.1">
    <property type="nucleotide sequence ID" value="NZ_JXAL01000026.1"/>
</dbReference>
<evidence type="ECO:0000313" key="3">
    <source>
        <dbReference type="Proteomes" id="UP000054526"/>
    </source>
</evidence>
<evidence type="ECO:0000256" key="1">
    <source>
        <dbReference type="SAM" id="SignalP"/>
    </source>
</evidence>
<evidence type="ECO:0008006" key="4">
    <source>
        <dbReference type="Google" id="ProtNLM"/>
    </source>
</evidence>
<feature type="chain" id="PRO_5046854481" description="Copper amine oxidase-like N-terminal domain-containing protein" evidence="1">
    <location>
        <begin position="24"/>
        <end position="169"/>
    </location>
</feature>
<sequence length="169" mass="19567">MQKVLLSLAVVLLGLLPFSFVEANHNDYTPVTQSSETHPAYIDRIFTADGKTYIAADFIEWYEGEEADRVFREREQDPEMTEAPDGYYIVNDVSELQTFELSPDAEVFMQLYNRNGNIDEADPVWNEKIDVTKFVSLFGPNEEMNMKDFPYHLVIENNKIVKITQQFIP</sequence>
<dbReference type="EMBL" id="JXAL01000026">
    <property type="protein sequence ID" value="KIL34708.1"/>
    <property type="molecule type" value="Genomic_DNA"/>
</dbReference>
<protein>
    <recommendedName>
        <fullName evidence="4">Copper amine oxidase-like N-terminal domain-containing protein</fullName>
    </recommendedName>
</protein>
<keyword evidence="1" id="KW-0732">Signal</keyword>
<proteinExistence type="predicted"/>
<name>A0ABR5A0X3_9BACL</name>